<dbReference type="InterPro" id="IPR002172">
    <property type="entry name" value="LDrepeatLR_classA_rpt"/>
</dbReference>
<dbReference type="SUPFAM" id="SSF57424">
    <property type="entry name" value="LDL receptor-like module"/>
    <property type="match status" value="1"/>
</dbReference>
<dbReference type="Proteomes" id="UP000515158">
    <property type="component" value="Unplaced"/>
</dbReference>
<feature type="chain" id="PRO_5027834254" evidence="2">
    <location>
        <begin position="29"/>
        <end position="161"/>
    </location>
</feature>
<sequence length="161" mass="16971">MSVRANMEFVKISSVLVLPALLLGASHAGAFDCKDGRGSTIYVCDGSRDCADGSDESPAFCDGFTNLGSLAPGERVTAVLDHTKRGERILILMCSPSFCSRLTVIGGAPSGALQYETSLRNSPMGRSRQATVGTYPPLHQSSPSGAKYLPEGQVAFTVRAR</sequence>
<dbReference type="KEGG" id="tpal:117654330"/>
<evidence type="ECO:0000313" key="3">
    <source>
        <dbReference type="Proteomes" id="UP000515158"/>
    </source>
</evidence>
<protein>
    <submittedName>
        <fullName evidence="4">Low-density lipoprotein receptor-like</fullName>
    </submittedName>
</protein>
<gene>
    <name evidence="4" type="primary">LOC117654330</name>
</gene>
<proteinExistence type="predicted"/>
<dbReference type="InterPro" id="IPR036055">
    <property type="entry name" value="LDL_receptor-like_sf"/>
</dbReference>
<dbReference type="Gene3D" id="2.40.128.620">
    <property type="match status" value="1"/>
</dbReference>
<name>A0A6P9AMK0_THRPL</name>
<dbReference type="CDD" id="cd00112">
    <property type="entry name" value="LDLa"/>
    <property type="match status" value="1"/>
</dbReference>
<dbReference type="GeneID" id="117654330"/>
<keyword evidence="1" id="KW-1015">Disulfide bond</keyword>
<dbReference type="OrthoDB" id="2019384at2759"/>
<evidence type="ECO:0000256" key="1">
    <source>
        <dbReference type="ARBA" id="ARBA00023157"/>
    </source>
</evidence>
<dbReference type="RefSeq" id="XP_034256796.1">
    <property type="nucleotide sequence ID" value="XM_034400905.1"/>
</dbReference>
<evidence type="ECO:0000256" key="2">
    <source>
        <dbReference type="SAM" id="SignalP"/>
    </source>
</evidence>
<feature type="signal peptide" evidence="2">
    <location>
        <begin position="1"/>
        <end position="28"/>
    </location>
</feature>
<accession>A0A6P9AMK0</accession>
<dbReference type="AlphaFoldDB" id="A0A6P9AMK0"/>
<reference evidence="4" key="1">
    <citation type="submission" date="2025-08" db="UniProtKB">
        <authorList>
            <consortium name="RefSeq"/>
        </authorList>
    </citation>
    <scope>IDENTIFICATION</scope>
    <source>
        <tissue evidence="4">Total insect</tissue>
    </source>
</reference>
<dbReference type="InParanoid" id="A0A6P9AMK0"/>
<organism evidence="4">
    <name type="scientific">Thrips palmi</name>
    <name type="common">Melon thrips</name>
    <dbReference type="NCBI Taxonomy" id="161013"/>
    <lineage>
        <taxon>Eukaryota</taxon>
        <taxon>Metazoa</taxon>
        <taxon>Ecdysozoa</taxon>
        <taxon>Arthropoda</taxon>
        <taxon>Hexapoda</taxon>
        <taxon>Insecta</taxon>
        <taxon>Pterygota</taxon>
        <taxon>Neoptera</taxon>
        <taxon>Paraneoptera</taxon>
        <taxon>Thysanoptera</taxon>
        <taxon>Terebrantia</taxon>
        <taxon>Thripoidea</taxon>
        <taxon>Thripidae</taxon>
        <taxon>Thrips</taxon>
    </lineage>
</organism>
<evidence type="ECO:0000313" key="4">
    <source>
        <dbReference type="RefSeq" id="XP_034256796.1"/>
    </source>
</evidence>
<keyword evidence="2" id="KW-0732">Signal</keyword>
<keyword evidence="3" id="KW-1185">Reference proteome</keyword>